<evidence type="ECO:0000313" key="1">
    <source>
        <dbReference type="EMBL" id="MFC7190445.1"/>
    </source>
</evidence>
<evidence type="ECO:0000313" key="2">
    <source>
        <dbReference type="Proteomes" id="UP001596417"/>
    </source>
</evidence>
<reference evidence="1 2" key="1">
    <citation type="journal article" date="2019" name="Int. J. Syst. Evol. Microbiol.">
        <title>The Global Catalogue of Microorganisms (GCM) 10K type strain sequencing project: providing services to taxonomists for standard genome sequencing and annotation.</title>
        <authorList>
            <consortium name="The Broad Institute Genomics Platform"/>
            <consortium name="The Broad Institute Genome Sequencing Center for Infectious Disease"/>
            <person name="Wu L."/>
            <person name="Ma J."/>
        </authorList>
    </citation>
    <scope>NUCLEOTIDE SEQUENCE [LARGE SCALE GENOMIC DNA]</scope>
    <source>
        <strain evidence="1 2">RDMS1</strain>
    </source>
</reference>
<dbReference type="AlphaFoldDB" id="A0ABD5YMD7"/>
<proteinExistence type="predicted"/>
<gene>
    <name evidence="1" type="ORF">ACFQL7_11660</name>
</gene>
<dbReference type="GeneID" id="76200050"/>
<accession>A0ABD5YMD7</accession>
<dbReference type="EMBL" id="JBHTAX010000001">
    <property type="protein sequence ID" value="MFC7190445.1"/>
    <property type="molecule type" value="Genomic_DNA"/>
</dbReference>
<comment type="caution">
    <text evidence="1">The sequence shown here is derived from an EMBL/GenBank/DDBJ whole genome shotgun (WGS) entry which is preliminary data.</text>
</comment>
<protein>
    <submittedName>
        <fullName evidence="1">Uncharacterized protein</fullName>
    </submittedName>
</protein>
<dbReference type="Proteomes" id="UP001596417">
    <property type="component" value="Unassembled WGS sequence"/>
</dbReference>
<sequence>MVEDDSDSSEFVWVNDARENGHGHVVVRGTIGLPSDPETEEHSTTVKMRIPDDLVDEVISLYDELDDVFYQRYGEQLEPNKLFWENGVRVMLNNSEELREQIGIR</sequence>
<organism evidence="1 2">
    <name type="scientific">Halocatena marina</name>
    <dbReference type="NCBI Taxonomy" id="2934937"/>
    <lineage>
        <taxon>Archaea</taxon>
        <taxon>Methanobacteriati</taxon>
        <taxon>Methanobacteriota</taxon>
        <taxon>Stenosarchaea group</taxon>
        <taxon>Halobacteria</taxon>
        <taxon>Halobacteriales</taxon>
        <taxon>Natronomonadaceae</taxon>
        <taxon>Halocatena</taxon>
    </lineage>
</organism>
<name>A0ABD5YMD7_9EURY</name>
<dbReference type="RefSeq" id="WP_248907284.1">
    <property type="nucleotide sequence ID" value="NZ_CP109979.1"/>
</dbReference>
<keyword evidence="2" id="KW-1185">Reference proteome</keyword>